<dbReference type="EMBL" id="JBEYRS010000007">
    <property type="protein sequence ID" value="MEW2364029.1"/>
    <property type="molecule type" value="Genomic_DNA"/>
</dbReference>
<proteinExistence type="predicted"/>
<accession>A0ABV3LX42</accession>
<feature type="signal peptide" evidence="1">
    <location>
        <begin position="1"/>
        <end position="30"/>
    </location>
</feature>
<evidence type="ECO:0000313" key="2">
    <source>
        <dbReference type="EMBL" id="MEW2364029.1"/>
    </source>
</evidence>
<evidence type="ECO:0008006" key="4">
    <source>
        <dbReference type="Google" id="ProtNLM"/>
    </source>
</evidence>
<gene>
    <name evidence="2" type="ORF">AB0887_19080</name>
</gene>
<name>A0ABV3LX42_9ACTN</name>
<comment type="caution">
    <text evidence="2">The sequence shown here is derived from an EMBL/GenBank/DDBJ whole genome shotgun (WGS) entry which is preliminary data.</text>
</comment>
<sequence length="129" mass="13900">MRSHRKIATALAVGTLAAGLLTGGAGTASADVSPMACYDRAKNFSTTNKVWPAYPNWETTTTACADINVKATIGANVQACFYQGEGVPHKCYPQRWLSQGVWDTAVTDVANGKKFYLKFDRNTSGKIAY</sequence>
<dbReference type="Proteomes" id="UP001553843">
    <property type="component" value="Unassembled WGS sequence"/>
</dbReference>
<dbReference type="RefSeq" id="WP_359780127.1">
    <property type="nucleotide sequence ID" value="NZ_JBEYRR010000007.1"/>
</dbReference>
<evidence type="ECO:0000256" key="1">
    <source>
        <dbReference type="SAM" id="SignalP"/>
    </source>
</evidence>
<keyword evidence="1" id="KW-0732">Signal</keyword>
<protein>
    <recommendedName>
        <fullName evidence="4">Secreted protein</fullName>
    </recommendedName>
</protein>
<keyword evidence="3" id="KW-1185">Reference proteome</keyword>
<organism evidence="2 3">
    <name type="scientific">Streptomyces huasconensis</name>
    <dbReference type="NCBI Taxonomy" id="1854574"/>
    <lineage>
        <taxon>Bacteria</taxon>
        <taxon>Bacillati</taxon>
        <taxon>Actinomycetota</taxon>
        <taxon>Actinomycetes</taxon>
        <taxon>Kitasatosporales</taxon>
        <taxon>Streptomycetaceae</taxon>
        <taxon>Streptomyces</taxon>
    </lineage>
</organism>
<reference evidence="2 3" key="1">
    <citation type="submission" date="2024-06" db="EMBL/GenBank/DDBJ databases">
        <title>The Natural Products Discovery Center: Release of the First 8490 Sequenced Strains for Exploring Actinobacteria Biosynthetic Diversity.</title>
        <authorList>
            <person name="Kalkreuter E."/>
            <person name="Kautsar S.A."/>
            <person name="Yang D."/>
            <person name="Bader C.D."/>
            <person name="Teijaro C.N."/>
            <person name="Fluegel L."/>
            <person name="Davis C.M."/>
            <person name="Simpson J.R."/>
            <person name="Lauterbach L."/>
            <person name="Steele A.D."/>
            <person name="Gui C."/>
            <person name="Meng S."/>
            <person name="Li G."/>
            <person name="Viehrig K."/>
            <person name="Ye F."/>
            <person name="Su P."/>
            <person name="Kiefer A.F."/>
            <person name="Nichols A."/>
            <person name="Cepeda A.J."/>
            <person name="Yan W."/>
            <person name="Fan B."/>
            <person name="Jiang Y."/>
            <person name="Adhikari A."/>
            <person name="Zheng C.-J."/>
            <person name="Schuster L."/>
            <person name="Cowan T.M."/>
            <person name="Smanski M.J."/>
            <person name="Chevrette M.G."/>
            <person name="De Carvalho L.P.S."/>
            <person name="Shen B."/>
        </authorList>
    </citation>
    <scope>NUCLEOTIDE SEQUENCE [LARGE SCALE GENOMIC DNA]</scope>
    <source>
        <strain evidence="2 3">NPDC047833</strain>
    </source>
</reference>
<evidence type="ECO:0000313" key="3">
    <source>
        <dbReference type="Proteomes" id="UP001553843"/>
    </source>
</evidence>
<feature type="chain" id="PRO_5047222905" description="Secreted protein" evidence="1">
    <location>
        <begin position="31"/>
        <end position="129"/>
    </location>
</feature>